<reference evidence="7" key="1">
    <citation type="submission" date="2018-05" db="EMBL/GenBank/DDBJ databases">
        <authorList>
            <person name="Lanie J.A."/>
            <person name="Ng W.-L."/>
            <person name="Kazmierczak K.M."/>
            <person name="Andrzejewski T.M."/>
            <person name="Davidsen T.M."/>
            <person name="Wayne K.J."/>
            <person name="Tettelin H."/>
            <person name="Glass J.I."/>
            <person name="Rusch D."/>
            <person name="Podicherti R."/>
            <person name="Tsui H.-C.T."/>
            <person name="Winkler M.E."/>
        </authorList>
    </citation>
    <scope>NUCLEOTIDE SEQUENCE</scope>
</reference>
<dbReference type="AlphaFoldDB" id="A0A381QLD5"/>
<dbReference type="InterPro" id="IPR004839">
    <property type="entry name" value="Aminotransferase_I/II_large"/>
</dbReference>
<dbReference type="EMBL" id="UINC01001351">
    <property type="protein sequence ID" value="SUZ78383.1"/>
    <property type="molecule type" value="Genomic_DNA"/>
</dbReference>
<accession>A0A381QLD5</accession>
<dbReference type="Gene3D" id="3.40.640.10">
    <property type="entry name" value="Type I PLP-dependent aspartate aminotransferase-like (Major domain)"/>
    <property type="match status" value="1"/>
</dbReference>
<proteinExistence type="inferred from homology"/>
<protein>
    <recommendedName>
        <fullName evidence="6">Aminotransferase class I/classII large domain-containing protein</fullName>
    </recommendedName>
</protein>
<evidence type="ECO:0000256" key="2">
    <source>
        <dbReference type="ARBA" id="ARBA00007441"/>
    </source>
</evidence>
<feature type="domain" description="Aminotransferase class I/classII large" evidence="6">
    <location>
        <begin position="32"/>
        <end position="381"/>
    </location>
</feature>
<evidence type="ECO:0000256" key="4">
    <source>
        <dbReference type="ARBA" id="ARBA00022679"/>
    </source>
</evidence>
<dbReference type="GO" id="GO:0030170">
    <property type="term" value="F:pyridoxal phosphate binding"/>
    <property type="evidence" value="ECO:0007669"/>
    <property type="project" value="InterPro"/>
</dbReference>
<gene>
    <name evidence="7" type="ORF">METZ01_LOCUS31237</name>
</gene>
<name>A0A381QLD5_9ZZZZ</name>
<dbReference type="InterPro" id="IPR015422">
    <property type="entry name" value="PyrdxlP-dep_Trfase_small"/>
</dbReference>
<dbReference type="InterPro" id="IPR015424">
    <property type="entry name" value="PyrdxlP-dep_Trfase"/>
</dbReference>
<dbReference type="Pfam" id="PF00155">
    <property type="entry name" value="Aminotran_1_2"/>
    <property type="match status" value="1"/>
</dbReference>
<sequence length="388" mass="42872">MTQNKKFVAKRLKDSESNIVTKMWNIQSRLDDVIAMGRGDTDLDTPRHIIDAGINALNNGATHYTHPMGMLELRQEISNDILKYGGAKYHSDEIVVTAGGQEAMFVIALGILNPGDEIITVSPGYNPYFQAAELAEANTVLVNTYIDNNFAMTAEAVEPLITKKTKILVVINPCNPTGAVTPDHEILKLANLAKKNDLIVISDEIYSRLTFGEHKVQPIAAIPDMFERTITLSGFSKAYCMTGWRVGYFAAPKNLVTHLSEIHHGFAICAPAVSQHAALAALTNSQNCVDEMKKIMEERCNTLCKGLDEMEIPYSEPQGGYYVYAKVSKTGLKATDFCFKLLEEGKVIIYPGTLYGDHCDDFVRFSLTQPTKKIQEAVSRIKKVVSSI</sequence>
<comment type="similarity">
    <text evidence="2">Belongs to the class-I pyridoxal-phosphate-dependent aminotransferase family.</text>
</comment>
<evidence type="ECO:0000256" key="1">
    <source>
        <dbReference type="ARBA" id="ARBA00001933"/>
    </source>
</evidence>
<evidence type="ECO:0000259" key="6">
    <source>
        <dbReference type="Pfam" id="PF00155"/>
    </source>
</evidence>
<dbReference type="PANTHER" id="PTHR46383:SF1">
    <property type="entry name" value="ASPARTATE AMINOTRANSFERASE"/>
    <property type="match status" value="1"/>
</dbReference>
<dbReference type="Gene3D" id="3.90.1150.10">
    <property type="entry name" value="Aspartate Aminotransferase, domain 1"/>
    <property type="match status" value="1"/>
</dbReference>
<dbReference type="InterPro" id="IPR015421">
    <property type="entry name" value="PyrdxlP-dep_Trfase_major"/>
</dbReference>
<dbReference type="CDD" id="cd00609">
    <property type="entry name" value="AAT_like"/>
    <property type="match status" value="1"/>
</dbReference>
<dbReference type="InterPro" id="IPR050596">
    <property type="entry name" value="AspAT/PAT-like"/>
</dbReference>
<keyword evidence="5" id="KW-0663">Pyridoxal phosphate</keyword>
<keyword evidence="3" id="KW-0032">Aminotransferase</keyword>
<evidence type="ECO:0000256" key="5">
    <source>
        <dbReference type="ARBA" id="ARBA00022898"/>
    </source>
</evidence>
<comment type="cofactor">
    <cofactor evidence="1">
        <name>pyridoxal 5'-phosphate</name>
        <dbReference type="ChEBI" id="CHEBI:597326"/>
    </cofactor>
</comment>
<dbReference type="GO" id="GO:0006520">
    <property type="term" value="P:amino acid metabolic process"/>
    <property type="evidence" value="ECO:0007669"/>
    <property type="project" value="InterPro"/>
</dbReference>
<dbReference type="PANTHER" id="PTHR46383">
    <property type="entry name" value="ASPARTATE AMINOTRANSFERASE"/>
    <property type="match status" value="1"/>
</dbReference>
<organism evidence="7">
    <name type="scientific">marine metagenome</name>
    <dbReference type="NCBI Taxonomy" id="408172"/>
    <lineage>
        <taxon>unclassified sequences</taxon>
        <taxon>metagenomes</taxon>
        <taxon>ecological metagenomes</taxon>
    </lineage>
</organism>
<evidence type="ECO:0000313" key="7">
    <source>
        <dbReference type="EMBL" id="SUZ78383.1"/>
    </source>
</evidence>
<keyword evidence="4" id="KW-0808">Transferase</keyword>
<dbReference type="GO" id="GO:0008483">
    <property type="term" value="F:transaminase activity"/>
    <property type="evidence" value="ECO:0007669"/>
    <property type="project" value="UniProtKB-KW"/>
</dbReference>
<dbReference type="FunFam" id="3.40.640.10:FF:000033">
    <property type="entry name" value="Aspartate aminotransferase"/>
    <property type="match status" value="1"/>
</dbReference>
<dbReference type="SUPFAM" id="SSF53383">
    <property type="entry name" value="PLP-dependent transferases"/>
    <property type="match status" value="1"/>
</dbReference>
<evidence type="ECO:0000256" key="3">
    <source>
        <dbReference type="ARBA" id="ARBA00022576"/>
    </source>
</evidence>